<evidence type="ECO:0000256" key="5">
    <source>
        <dbReference type="ARBA" id="ARBA00023002"/>
    </source>
</evidence>
<dbReference type="GO" id="GO:0008615">
    <property type="term" value="P:pyridoxine biosynthetic process"/>
    <property type="evidence" value="ECO:0007669"/>
    <property type="project" value="InterPro"/>
</dbReference>
<keyword evidence="4" id="KW-0288">FMN</keyword>
<dbReference type="EMBL" id="SDPQ02000002">
    <property type="protein sequence ID" value="KAA1397422.1"/>
    <property type="molecule type" value="Genomic_DNA"/>
</dbReference>
<organism evidence="9 10">
    <name type="scientific">Aeromicrobium ginsengisoli</name>
    <dbReference type="NCBI Taxonomy" id="363867"/>
    <lineage>
        <taxon>Bacteria</taxon>
        <taxon>Bacillati</taxon>
        <taxon>Actinomycetota</taxon>
        <taxon>Actinomycetes</taxon>
        <taxon>Propionibacteriales</taxon>
        <taxon>Nocardioidaceae</taxon>
        <taxon>Aeromicrobium</taxon>
    </lineage>
</organism>
<dbReference type="PANTHER" id="PTHR10851">
    <property type="entry name" value="PYRIDOXINE-5-PHOSPHATE OXIDASE"/>
    <property type="match status" value="1"/>
</dbReference>
<evidence type="ECO:0000256" key="3">
    <source>
        <dbReference type="ARBA" id="ARBA00022630"/>
    </source>
</evidence>
<comment type="cofactor">
    <cofactor evidence="1">
        <name>FMN</name>
        <dbReference type="ChEBI" id="CHEBI:58210"/>
    </cofactor>
</comment>
<dbReference type="Pfam" id="PF10590">
    <property type="entry name" value="PNP_phzG_C"/>
    <property type="match status" value="1"/>
</dbReference>
<keyword evidence="10" id="KW-1185">Reference proteome</keyword>
<comment type="similarity">
    <text evidence="2">Belongs to the pyridoxamine 5'-phosphate oxidase family.</text>
</comment>
<keyword evidence="5" id="KW-0560">Oxidoreductase</keyword>
<proteinExistence type="inferred from homology"/>
<evidence type="ECO:0000313" key="10">
    <source>
        <dbReference type="Proteomes" id="UP000380867"/>
    </source>
</evidence>
<comment type="caution">
    <text evidence="9">The sequence shown here is derived from an EMBL/GenBank/DDBJ whole genome shotgun (WGS) entry which is preliminary data.</text>
</comment>
<evidence type="ECO:0000259" key="7">
    <source>
        <dbReference type="Pfam" id="PF01243"/>
    </source>
</evidence>
<protein>
    <submittedName>
        <fullName evidence="9">Pyridoxamine 5-phosphate oxidase</fullName>
    </submittedName>
</protein>
<feature type="compositionally biased region" description="Basic residues" evidence="6">
    <location>
        <begin position="27"/>
        <end position="37"/>
    </location>
</feature>
<dbReference type="InterPro" id="IPR012349">
    <property type="entry name" value="Split_barrel_FMN-bd"/>
</dbReference>
<evidence type="ECO:0000256" key="2">
    <source>
        <dbReference type="ARBA" id="ARBA00007301"/>
    </source>
</evidence>
<dbReference type="Gene3D" id="2.30.110.10">
    <property type="entry name" value="Electron Transport, Fmn-binding Protein, Chain A"/>
    <property type="match status" value="1"/>
</dbReference>
<feature type="domain" description="Pyridoxamine 5'-phosphate oxidase N-terminal" evidence="7">
    <location>
        <begin position="67"/>
        <end position="151"/>
    </location>
</feature>
<evidence type="ECO:0000259" key="8">
    <source>
        <dbReference type="Pfam" id="PF10590"/>
    </source>
</evidence>
<evidence type="ECO:0000256" key="4">
    <source>
        <dbReference type="ARBA" id="ARBA00022643"/>
    </source>
</evidence>
<dbReference type="GO" id="GO:0004733">
    <property type="term" value="F:pyridoxamine phosphate oxidase activity"/>
    <property type="evidence" value="ECO:0007669"/>
    <property type="project" value="InterPro"/>
</dbReference>
<evidence type="ECO:0000313" key="9">
    <source>
        <dbReference type="EMBL" id="KAA1397422.1"/>
    </source>
</evidence>
<dbReference type="GO" id="GO:0010181">
    <property type="term" value="F:FMN binding"/>
    <property type="evidence" value="ECO:0007669"/>
    <property type="project" value="InterPro"/>
</dbReference>
<feature type="region of interest" description="Disordered" evidence="6">
    <location>
        <begin position="1"/>
        <end position="44"/>
    </location>
</feature>
<evidence type="ECO:0000256" key="1">
    <source>
        <dbReference type="ARBA" id="ARBA00001917"/>
    </source>
</evidence>
<dbReference type="PANTHER" id="PTHR10851:SF0">
    <property type="entry name" value="PYRIDOXINE-5'-PHOSPHATE OXIDASE"/>
    <property type="match status" value="1"/>
</dbReference>
<sequence>MVRGLHARAQPRARGDHRPQRAAQPRQARRAHGRHGRQVSVHGDDWPADPWELLRAWLPSNDDPVRPTMTLATVAADGSPDARTVLLSELDDAGFYFHTDSRSRKLEQIAAHPRVALVIPLPEHKRQLTVQGTTEDVDPSELAWAYAHRSDYLRRLAWLNTPELAALPLAERIDRWAGFEPDEPPDTWTGRLVRPTRLTFWAGRDDTASRRIEYVRRDGTWVAHVLPG</sequence>
<name>A0A5M4FDU3_9ACTN</name>
<dbReference type="InterPro" id="IPR019576">
    <property type="entry name" value="Pyridoxamine_oxidase_dimer_C"/>
</dbReference>
<dbReference type="InterPro" id="IPR011576">
    <property type="entry name" value="Pyridox_Oxase_N"/>
</dbReference>
<dbReference type="Proteomes" id="UP000380867">
    <property type="component" value="Unassembled WGS sequence"/>
</dbReference>
<accession>A0A5M4FDU3</accession>
<keyword evidence="3" id="KW-0285">Flavoprotein</keyword>
<dbReference type="OrthoDB" id="9780392at2"/>
<dbReference type="InterPro" id="IPR000659">
    <property type="entry name" value="Pyridox_Oxase"/>
</dbReference>
<gene>
    <name evidence="9" type="ORF">ESP70_008530</name>
</gene>
<reference evidence="9" key="1">
    <citation type="submission" date="2019-09" db="EMBL/GenBank/DDBJ databases">
        <authorList>
            <person name="Li J."/>
        </authorList>
    </citation>
    <scope>NUCLEOTIDE SEQUENCE [LARGE SCALE GENOMIC DNA]</scope>
    <source>
        <strain evidence="9">JCM 14732</strain>
    </source>
</reference>
<feature type="compositionally biased region" description="Basic residues" evidence="6">
    <location>
        <begin position="1"/>
        <end position="11"/>
    </location>
</feature>
<dbReference type="AlphaFoldDB" id="A0A5M4FDU3"/>
<evidence type="ECO:0000256" key="6">
    <source>
        <dbReference type="SAM" id="MobiDB-lite"/>
    </source>
</evidence>
<dbReference type="SUPFAM" id="SSF50475">
    <property type="entry name" value="FMN-binding split barrel"/>
    <property type="match status" value="1"/>
</dbReference>
<feature type="domain" description="Pyridoxine 5'-phosphate oxidase dimerisation C-terminal" evidence="8">
    <location>
        <begin position="188"/>
        <end position="226"/>
    </location>
</feature>
<dbReference type="Pfam" id="PF01243">
    <property type="entry name" value="PNPOx_N"/>
    <property type="match status" value="1"/>
</dbReference>